<evidence type="ECO:0000256" key="6">
    <source>
        <dbReference type="ARBA" id="ARBA00023136"/>
    </source>
</evidence>
<comment type="similarity">
    <text evidence="2">Belongs to the cytochrome ubiquinol oxidase subunit 2 family.</text>
</comment>
<keyword evidence="4 7" id="KW-0812">Transmembrane</keyword>
<evidence type="ECO:0000256" key="4">
    <source>
        <dbReference type="ARBA" id="ARBA00022692"/>
    </source>
</evidence>
<dbReference type="AlphaFoldDB" id="A0A8S0XKF5"/>
<feature type="transmembrane region" description="Helical" evidence="7">
    <location>
        <begin position="160"/>
        <end position="182"/>
    </location>
</feature>
<evidence type="ECO:0000313" key="8">
    <source>
        <dbReference type="EMBL" id="CAA9892032.1"/>
    </source>
</evidence>
<dbReference type="GO" id="GO:0019646">
    <property type="term" value="P:aerobic electron transport chain"/>
    <property type="evidence" value="ECO:0007669"/>
    <property type="project" value="TreeGrafter"/>
</dbReference>
<name>A0A8S0XKF5_9GAMM</name>
<evidence type="ECO:0000256" key="1">
    <source>
        <dbReference type="ARBA" id="ARBA00004651"/>
    </source>
</evidence>
<evidence type="ECO:0000256" key="3">
    <source>
        <dbReference type="ARBA" id="ARBA00022475"/>
    </source>
</evidence>
<dbReference type="GO" id="GO:0070069">
    <property type="term" value="C:cytochrome complex"/>
    <property type="evidence" value="ECO:0007669"/>
    <property type="project" value="TreeGrafter"/>
</dbReference>
<accession>A0A8S0XKF5</accession>
<dbReference type="GO" id="GO:0005886">
    <property type="term" value="C:plasma membrane"/>
    <property type="evidence" value="ECO:0007669"/>
    <property type="project" value="UniProtKB-SubCell"/>
</dbReference>
<feature type="transmembrane region" description="Helical" evidence="7">
    <location>
        <begin position="225"/>
        <end position="249"/>
    </location>
</feature>
<evidence type="ECO:0000256" key="2">
    <source>
        <dbReference type="ARBA" id="ARBA00007543"/>
    </source>
</evidence>
<dbReference type="GO" id="GO:0009055">
    <property type="term" value="F:electron transfer activity"/>
    <property type="evidence" value="ECO:0007669"/>
    <property type="project" value="TreeGrafter"/>
</dbReference>
<dbReference type="Pfam" id="PF02322">
    <property type="entry name" value="Cyt_bd_oxida_II"/>
    <property type="match status" value="1"/>
</dbReference>
<dbReference type="RefSeq" id="WP_174626831.1">
    <property type="nucleotide sequence ID" value="NZ_CADCXN010000087.1"/>
</dbReference>
<proteinExistence type="inferred from homology"/>
<keyword evidence="9" id="KW-1185">Reference proteome</keyword>
<feature type="transmembrane region" description="Helical" evidence="7">
    <location>
        <begin position="12"/>
        <end position="40"/>
    </location>
</feature>
<dbReference type="EMBL" id="CADCXN010000087">
    <property type="protein sequence ID" value="CAA9892032.1"/>
    <property type="molecule type" value="Genomic_DNA"/>
</dbReference>
<gene>
    <name evidence="8" type="ORF">METHB2_560023</name>
</gene>
<dbReference type="PANTHER" id="PTHR43141:SF4">
    <property type="entry name" value="CYTOCHROME BD2 SUBUNIT II"/>
    <property type="match status" value="1"/>
</dbReference>
<sequence>MQDLQMFLANIWYFLLGLVLVLYVVLDGFDLGVGMLSLFARDERSRGIMMASLGYIWDANETWLVILGGMLFGAFPLAYGVMLQAFYLPLLLMIFGLIFRGMAFGFRENADNKRPWNVAFGLGSLLSTLAQGLILGGFISGIPMHGRSYAGHVWDWLTPFSLLVAAGAVFGYALLGAAYLIIKTEGEIQKLNYRYAKIAASLMLLAAAGISIWTPLRHAYVAERWFVWPNFFYIALLPAGAFCSFLMLMRSLQKRQERAPFFWSLGIFLFSFTGLAVSLYPYIIPTTVTLGEAAASPKTLVFMLTGIGMLIPLMLGYNAYQYAVFRGKVREEQGYPSGS</sequence>
<dbReference type="Proteomes" id="UP000494216">
    <property type="component" value="Unassembled WGS sequence"/>
</dbReference>
<feature type="transmembrane region" description="Helical" evidence="7">
    <location>
        <begin position="261"/>
        <end position="280"/>
    </location>
</feature>
<keyword evidence="5 7" id="KW-1133">Transmembrane helix</keyword>
<feature type="transmembrane region" description="Helical" evidence="7">
    <location>
        <begin position="118"/>
        <end position="140"/>
    </location>
</feature>
<dbReference type="PANTHER" id="PTHR43141">
    <property type="entry name" value="CYTOCHROME BD2 SUBUNIT II"/>
    <property type="match status" value="1"/>
</dbReference>
<evidence type="ECO:0000313" key="9">
    <source>
        <dbReference type="Proteomes" id="UP000494216"/>
    </source>
</evidence>
<evidence type="ECO:0000256" key="7">
    <source>
        <dbReference type="SAM" id="Phobius"/>
    </source>
</evidence>
<dbReference type="NCBIfam" id="TIGR00203">
    <property type="entry name" value="cydB"/>
    <property type="match status" value="1"/>
</dbReference>
<feature type="transmembrane region" description="Helical" evidence="7">
    <location>
        <begin position="194"/>
        <end position="213"/>
    </location>
</feature>
<comment type="subcellular location">
    <subcellularLocation>
        <location evidence="1">Cell membrane</location>
        <topology evidence="1">Multi-pass membrane protein</topology>
    </subcellularLocation>
</comment>
<evidence type="ECO:0000256" key="5">
    <source>
        <dbReference type="ARBA" id="ARBA00022989"/>
    </source>
</evidence>
<comment type="caution">
    <text evidence="8">The sequence shown here is derived from an EMBL/GenBank/DDBJ whole genome shotgun (WGS) entry which is preliminary data.</text>
</comment>
<feature type="transmembrane region" description="Helical" evidence="7">
    <location>
        <begin position="85"/>
        <end position="106"/>
    </location>
</feature>
<dbReference type="InterPro" id="IPR003317">
    <property type="entry name" value="Cyt-d_oxidase_su2"/>
</dbReference>
<feature type="transmembrane region" description="Helical" evidence="7">
    <location>
        <begin position="300"/>
        <end position="320"/>
    </location>
</feature>
<protein>
    <submittedName>
        <fullName evidence="8">Cytochrome d ubiquinol oxidase subunit II</fullName>
    </submittedName>
</protein>
<organism evidence="8 9">
    <name type="scientific">Candidatus Methylobacter favarea</name>
    <dbReference type="NCBI Taxonomy" id="2707345"/>
    <lineage>
        <taxon>Bacteria</taxon>
        <taxon>Pseudomonadati</taxon>
        <taxon>Pseudomonadota</taxon>
        <taxon>Gammaproteobacteria</taxon>
        <taxon>Methylococcales</taxon>
        <taxon>Methylococcaceae</taxon>
        <taxon>Methylobacter</taxon>
    </lineage>
</organism>
<reference evidence="8 9" key="1">
    <citation type="submission" date="2020-02" db="EMBL/GenBank/DDBJ databases">
        <authorList>
            <person name="Hogendoorn C."/>
        </authorList>
    </citation>
    <scope>NUCLEOTIDE SEQUENCE [LARGE SCALE GENOMIC DNA]</scope>
    <source>
        <strain evidence="8">METHB21</strain>
    </source>
</reference>
<keyword evidence="6 7" id="KW-0472">Membrane</keyword>
<dbReference type="GO" id="GO:0016682">
    <property type="term" value="F:oxidoreductase activity, acting on diphenols and related substances as donors, oxygen as acceptor"/>
    <property type="evidence" value="ECO:0007669"/>
    <property type="project" value="TreeGrafter"/>
</dbReference>
<keyword evidence="3" id="KW-1003">Cell membrane</keyword>